<gene>
    <name evidence="7" type="ORF">ILEXP_LOCUS41018</name>
</gene>
<dbReference type="EMBL" id="CAUOFW020005743">
    <property type="protein sequence ID" value="CAK9171453.1"/>
    <property type="molecule type" value="Genomic_DNA"/>
</dbReference>
<keyword evidence="2" id="KW-0238">DNA-binding</keyword>
<evidence type="ECO:0000256" key="5">
    <source>
        <dbReference type="SAM" id="MobiDB-lite"/>
    </source>
</evidence>
<dbReference type="Proteomes" id="UP001642360">
    <property type="component" value="Unassembled WGS sequence"/>
</dbReference>
<dbReference type="InterPro" id="IPR036093">
    <property type="entry name" value="NAC_dom_sf"/>
</dbReference>
<keyword evidence="4" id="KW-0539">Nucleus</keyword>
<organism evidence="7 8">
    <name type="scientific">Ilex paraguariensis</name>
    <name type="common">yerba mate</name>
    <dbReference type="NCBI Taxonomy" id="185542"/>
    <lineage>
        <taxon>Eukaryota</taxon>
        <taxon>Viridiplantae</taxon>
        <taxon>Streptophyta</taxon>
        <taxon>Embryophyta</taxon>
        <taxon>Tracheophyta</taxon>
        <taxon>Spermatophyta</taxon>
        <taxon>Magnoliopsida</taxon>
        <taxon>eudicotyledons</taxon>
        <taxon>Gunneridae</taxon>
        <taxon>Pentapetalae</taxon>
        <taxon>asterids</taxon>
        <taxon>campanulids</taxon>
        <taxon>Aquifoliales</taxon>
        <taxon>Aquifoliaceae</taxon>
        <taxon>Ilex</taxon>
    </lineage>
</organism>
<evidence type="ECO:0000256" key="4">
    <source>
        <dbReference type="ARBA" id="ARBA00023242"/>
    </source>
</evidence>
<dbReference type="Gene3D" id="2.170.150.80">
    <property type="entry name" value="NAC domain"/>
    <property type="match status" value="1"/>
</dbReference>
<name>A0ABC8TQM8_9AQUA</name>
<dbReference type="Pfam" id="PF02365">
    <property type="entry name" value="NAM"/>
    <property type="match status" value="1"/>
</dbReference>
<evidence type="ECO:0000259" key="6">
    <source>
        <dbReference type="PROSITE" id="PS51005"/>
    </source>
</evidence>
<dbReference type="InterPro" id="IPR003441">
    <property type="entry name" value="NAC-dom"/>
</dbReference>
<evidence type="ECO:0000256" key="2">
    <source>
        <dbReference type="ARBA" id="ARBA00023125"/>
    </source>
</evidence>
<evidence type="ECO:0000256" key="1">
    <source>
        <dbReference type="ARBA" id="ARBA00023015"/>
    </source>
</evidence>
<keyword evidence="3" id="KW-0804">Transcription</keyword>
<evidence type="ECO:0000256" key="3">
    <source>
        <dbReference type="ARBA" id="ARBA00023163"/>
    </source>
</evidence>
<feature type="region of interest" description="Disordered" evidence="5">
    <location>
        <begin position="165"/>
        <end position="192"/>
    </location>
</feature>
<dbReference type="PANTHER" id="PTHR31719:SF43">
    <property type="entry name" value="NAC TRANSCRIPTION FACTOR 56"/>
    <property type="match status" value="1"/>
</dbReference>
<dbReference type="SUPFAM" id="SSF101941">
    <property type="entry name" value="NAC domain"/>
    <property type="match status" value="1"/>
</dbReference>
<evidence type="ECO:0000313" key="8">
    <source>
        <dbReference type="Proteomes" id="UP001642360"/>
    </source>
</evidence>
<sequence length="388" mass="42787">MCPPAPVPPPADIGLYWTDEELCMCLEKLERGSPLPGNVIEDINPYQHSPSYLPEGIWYIVPSDGNKTTELGFWKARGEANKIFTNSVITGWRTTLEFYKGQTPQGRRTNWVMQEYKITPKELCHNVKKKDSKSLCRVFHTGRQSPNIEMHPKHGSTAFDGRNLPHSTPLTIPKADGSTGPGSRSECQVKKSDEETGLLTVAERFTDPPAENLHELDCILGGDYLELHDLANPNSPSSSSDNSSCLSLTSEECFDTLALLQDLEDGNNKDLPKKDSSFKLNVSASVRPNEVVMPPATLGSLISGCGSKLPVERTQSVSASKEKFIERRVPEHAAVKRLKANHINGGTSNFSNVAESSSTAKPVSEGQTEPVVVRMKKLKKKYLCFMPF</sequence>
<protein>
    <recommendedName>
        <fullName evidence="6">NAC domain-containing protein</fullName>
    </recommendedName>
</protein>
<dbReference type="AlphaFoldDB" id="A0ABC8TQM8"/>
<proteinExistence type="predicted"/>
<dbReference type="PANTHER" id="PTHR31719">
    <property type="entry name" value="NAC TRANSCRIPTION FACTOR 56"/>
    <property type="match status" value="1"/>
</dbReference>
<keyword evidence="1" id="KW-0805">Transcription regulation</keyword>
<reference evidence="7 8" key="1">
    <citation type="submission" date="2024-02" db="EMBL/GenBank/DDBJ databases">
        <authorList>
            <person name="Vignale AGUSTIN F."/>
            <person name="Sosa J E."/>
            <person name="Modenutti C."/>
        </authorList>
    </citation>
    <scope>NUCLEOTIDE SEQUENCE [LARGE SCALE GENOMIC DNA]</scope>
</reference>
<evidence type="ECO:0000313" key="7">
    <source>
        <dbReference type="EMBL" id="CAK9171453.1"/>
    </source>
</evidence>
<keyword evidence="8" id="KW-1185">Reference proteome</keyword>
<accession>A0ABC8TQM8</accession>
<dbReference type="PROSITE" id="PS51005">
    <property type="entry name" value="NAC"/>
    <property type="match status" value="1"/>
</dbReference>
<feature type="domain" description="NAC" evidence="6">
    <location>
        <begin position="9"/>
        <end position="141"/>
    </location>
</feature>
<dbReference type="GO" id="GO:0003677">
    <property type="term" value="F:DNA binding"/>
    <property type="evidence" value="ECO:0007669"/>
    <property type="project" value="UniProtKB-KW"/>
</dbReference>
<comment type="caution">
    <text evidence="7">The sequence shown here is derived from an EMBL/GenBank/DDBJ whole genome shotgun (WGS) entry which is preliminary data.</text>
</comment>